<dbReference type="InterPro" id="IPR006805">
    <property type="entry name" value="Anth_synth_I_N"/>
</dbReference>
<accession>A0A3B1BSA3</accession>
<keyword evidence="5" id="KW-0032">Aminotransferase</keyword>
<name>A0A3B1BSA3_9ZZZZ</name>
<dbReference type="GO" id="GO:0046820">
    <property type="term" value="F:4-amino-4-deoxychorismate synthase activity"/>
    <property type="evidence" value="ECO:0007669"/>
    <property type="project" value="UniProtKB-EC"/>
</dbReference>
<evidence type="ECO:0000256" key="1">
    <source>
        <dbReference type="ARBA" id="ARBA00013139"/>
    </source>
</evidence>
<dbReference type="EC" id="2.6.1.85" evidence="1"/>
<dbReference type="NCBIfam" id="TIGR00553">
    <property type="entry name" value="pabB"/>
    <property type="match status" value="1"/>
</dbReference>
<dbReference type="Gene3D" id="3.60.120.10">
    <property type="entry name" value="Anthranilate synthase"/>
    <property type="match status" value="1"/>
</dbReference>
<dbReference type="SUPFAM" id="SSF56322">
    <property type="entry name" value="ADC synthase"/>
    <property type="match status" value="1"/>
</dbReference>
<dbReference type="Pfam" id="PF00425">
    <property type="entry name" value="Chorismate_bind"/>
    <property type="match status" value="1"/>
</dbReference>
<gene>
    <name evidence="5" type="ORF">MNBD_NITROSPINAE04-251</name>
</gene>
<evidence type="ECO:0000256" key="2">
    <source>
        <dbReference type="ARBA" id="ARBA00022679"/>
    </source>
</evidence>
<feature type="domain" description="Chorismate-utilising enzyme C-terminal" evidence="3">
    <location>
        <begin position="210"/>
        <end position="463"/>
    </location>
</feature>
<reference evidence="5" key="1">
    <citation type="submission" date="2018-06" db="EMBL/GenBank/DDBJ databases">
        <authorList>
            <person name="Zhirakovskaya E."/>
        </authorList>
    </citation>
    <scope>NUCLEOTIDE SEQUENCE</scope>
</reference>
<organism evidence="5">
    <name type="scientific">hydrothermal vent metagenome</name>
    <dbReference type="NCBI Taxonomy" id="652676"/>
    <lineage>
        <taxon>unclassified sequences</taxon>
        <taxon>metagenomes</taxon>
        <taxon>ecological metagenomes</taxon>
    </lineage>
</organism>
<evidence type="ECO:0000313" key="5">
    <source>
        <dbReference type="EMBL" id="VAX15073.1"/>
    </source>
</evidence>
<dbReference type="InterPro" id="IPR005801">
    <property type="entry name" value="ADC_synthase"/>
</dbReference>
<dbReference type="InterPro" id="IPR015890">
    <property type="entry name" value="Chorismate_C"/>
</dbReference>
<dbReference type="AlphaFoldDB" id="A0A3B1BSA3"/>
<dbReference type="GO" id="GO:0009396">
    <property type="term" value="P:folic acid-containing compound biosynthetic process"/>
    <property type="evidence" value="ECO:0007669"/>
    <property type="project" value="InterPro"/>
</dbReference>
<dbReference type="Pfam" id="PF04715">
    <property type="entry name" value="Anth_synt_I_N"/>
    <property type="match status" value="1"/>
</dbReference>
<dbReference type="InterPro" id="IPR005802">
    <property type="entry name" value="ADC_synth_comp_1"/>
</dbReference>
<dbReference type="InterPro" id="IPR019999">
    <property type="entry name" value="Anth_synth_I-like"/>
</dbReference>
<dbReference type="PRINTS" id="PR00095">
    <property type="entry name" value="ANTSNTHASEI"/>
</dbReference>
<dbReference type="EMBL" id="UOGA01000032">
    <property type="protein sequence ID" value="VAX15073.1"/>
    <property type="molecule type" value="Genomic_DNA"/>
</dbReference>
<protein>
    <recommendedName>
        <fullName evidence="1">aminodeoxychorismate synthase</fullName>
        <ecNumber evidence="1">2.6.1.85</ecNumber>
    </recommendedName>
</protein>
<proteinExistence type="predicted"/>
<dbReference type="GO" id="GO:0000162">
    <property type="term" value="P:L-tryptophan biosynthetic process"/>
    <property type="evidence" value="ECO:0007669"/>
    <property type="project" value="TreeGrafter"/>
</dbReference>
<feature type="domain" description="Anthranilate synthase component I N-terminal" evidence="4">
    <location>
        <begin position="22"/>
        <end position="161"/>
    </location>
</feature>
<keyword evidence="2 5" id="KW-0808">Transferase</keyword>
<sequence>MKHDEKDGRTPNRSVTIVETGWVEPVSVFDQVKRREGLIWLDSGMNQAGMGRWSYLMWEPFATLQGARGCYTLIENGESALVTGDPFKAVARFMARRAAADKKEWPPFTGGAAGFFGYDLLSHCEPSTKLVKTGKAGEGDIWLGFYDRVIAFDNEAKKTYLIVNLKTGRNPELKLNELESIVRKSIDREPPQFKKTDGSFKVELASNFSQEGYFAAIEKIRSYIEQGDCYQVNIAQRFSAKGVFDPIELYLRLRSINPAPFAAYIDTGSAQILSSSPERFIRLRDGRAQTRPIKGTRPRGADEQEDARLIEELIKSGKDRAENVMIVDLLRNDLSKACVPNSVKVSELCAIEKFPTVSHLVSSVEGKAKPEYGAIDLLRMAFPGGSVTGAPKIRAMEIIDEIEPDPRGVYCGAIGYVGFSGTMDTSIVIRTIVHCGGMVKFHAGGGITYLSRPDEEYEETMDKARALIEAVTG</sequence>
<evidence type="ECO:0000259" key="4">
    <source>
        <dbReference type="Pfam" id="PF04715"/>
    </source>
</evidence>
<evidence type="ECO:0000259" key="3">
    <source>
        <dbReference type="Pfam" id="PF00425"/>
    </source>
</evidence>
<dbReference type="PANTHER" id="PTHR11236:SF50">
    <property type="entry name" value="AMINODEOXYCHORISMATE SYNTHASE COMPONENT 1"/>
    <property type="match status" value="1"/>
</dbReference>
<dbReference type="PANTHER" id="PTHR11236">
    <property type="entry name" value="AMINOBENZOATE/ANTHRANILATE SYNTHASE"/>
    <property type="match status" value="1"/>
</dbReference>